<keyword evidence="11" id="KW-1185">Reference proteome</keyword>
<keyword evidence="4" id="KW-0677">Repeat</keyword>
<dbReference type="InterPro" id="IPR056822">
    <property type="entry name" value="TEN_NHL"/>
</dbReference>
<protein>
    <submittedName>
        <fullName evidence="10">TENM2</fullName>
    </submittedName>
</protein>
<evidence type="ECO:0000256" key="6">
    <source>
        <dbReference type="SAM" id="MobiDB-lite"/>
    </source>
</evidence>
<dbReference type="NCBIfam" id="TIGR03696">
    <property type="entry name" value="Rhs_assc_core"/>
    <property type="match status" value="1"/>
</dbReference>
<proteinExistence type="predicted"/>
<evidence type="ECO:0000259" key="7">
    <source>
        <dbReference type="Pfam" id="PF15636"/>
    </source>
</evidence>
<dbReference type="PANTHER" id="PTHR11219">
    <property type="entry name" value="TENEURIN AND N-ACETYLGLUCOSAMINE-1-PHOSPHODIESTER ALPHA-N-ACETYLGLUCOSAMINIDASE"/>
    <property type="match status" value="1"/>
</dbReference>
<evidence type="ECO:0000259" key="9">
    <source>
        <dbReference type="Pfam" id="PF25023"/>
    </source>
</evidence>
<gene>
    <name evidence="10" type="ORF">LAZ67_9000772</name>
</gene>
<reference evidence="10 11" key="1">
    <citation type="submission" date="2022-01" db="EMBL/GenBank/DDBJ databases">
        <title>A chromosomal length assembly of Cordylochernes scorpioides.</title>
        <authorList>
            <person name="Zeh D."/>
            <person name="Zeh J."/>
        </authorList>
    </citation>
    <scope>NUCLEOTIDE SEQUENCE [LARGE SCALE GENOMIC DNA]</scope>
    <source>
        <strain evidence="10">IN4F17</strain>
        <tissue evidence="10">Whole Body</tissue>
    </source>
</reference>
<dbReference type="Gene3D" id="2.180.10.10">
    <property type="entry name" value="RHS repeat-associated core"/>
    <property type="match status" value="2"/>
</dbReference>
<dbReference type="Pfam" id="PF25023">
    <property type="entry name" value="TEN_YD-shell"/>
    <property type="match status" value="1"/>
</dbReference>
<keyword evidence="3" id="KW-0245">EGF-like domain</keyword>
<comment type="subcellular location">
    <subcellularLocation>
        <location evidence="1">Cell membrane</location>
    </subcellularLocation>
</comment>
<feature type="compositionally biased region" description="Basic residues" evidence="6">
    <location>
        <begin position="1548"/>
        <end position="1559"/>
    </location>
</feature>
<evidence type="ECO:0000256" key="2">
    <source>
        <dbReference type="ARBA" id="ARBA00022475"/>
    </source>
</evidence>
<dbReference type="SUPFAM" id="SSF101898">
    <property type="entry name" value="NHL repeat"/>
    <property type="match status" value="1"/>
</dbReference>
<dbReference type="EMBL" id="CP092871">
    <property type="protein sequence ID" value="UYV71860.1"/>
    <property type="molecule type" value="Genomic_DNA"/>
</dbReference>
<evidence type="ECO:0000256" key="3">
    <source>
        <dbReference type="ARBA" id="ARBA00022536"/>
    </source>
</evidence>
<evidence type="ECO:0000313" key="10">
    <source>
        <dbReference type="EMBL" id="UYV71860.1"/>
    </source>
</evidence>
<dbReference type="Pfam" id="PF25021">
    <property type="entry name" value="TEN_NHL"/>
    <property type="match status" value="1"/>
</dbReference>
<dbReference type="Pfam" id="PF23538">
    <property type="entry name" value="Teneurin_ABD"/>
    <property type="match status" value="1"/>
</dbReference>
<dbReference type="InterPro" id="IPR022385">
    <property type="entry name" value="Rhs_assc_core"/>
</dbReference>
<keyword evidence="2" id="KW-1003">Cell membrane</keyword>
<organism evidence="10 11">
    <name type="scientific">Cordylochernes scorpioides</name>
    <dbReference type="NCBI Taxonomy" id="51811"/>
    <lineage>
        <taxon>Eukaryota</taxon>
        <taxon>Metazoa</taxon>
        <taxon>Ecdysozoa</taxon>
        <taxon>Arthropoda</taxon>
        <taxon>Chelicerata</taxon>
        <taxon>Arachnida</taxon>
        <taxon>Pseudoscorpiones</taxon>
        <taxon>Cheliferoidea</taxon>
        <taxon>Chernetidae</taxon>
        <taxon>Cordylochernes</taxon>
    </lineage>
</organism>
<dbReference type="InterPro" id="IPR051216">
    <property type="entry name" value="Teneurin"/>
</dbReference>
<feature type="domain" description="Tox-GHH" evidence="7">
    <location>
        <begin position="1469"/>
        <end position="1544"/>
    </location>
</feature>
<dbReference type="Gene3D" id="2.120.10.30">
    <property type="entry name" value="TolB, C-terminal domain"/>
    <property type="match status" value="2"/>
</dbReference>
<dbReference type="Proteomes" id="UP001235939">
    <property type="component" value="Chromosome 09"/>
</dbReference>
<feature type="domain" description="Teneurin-like YD-shell" evidence="9">
    <location>
        <begin position="370"/>
        <end position="1263"/>
    </location>
</feature>
<dbReference type="InterPro" id="IPR028916">
    <property type="entry name" value="Tox-GHH_dom"/>
</dbReference>
<evidence type="ECO:0000256" key="4">
    <source>
        <dbReference type="ARBA" id="ARBA00022737"/>
    </source>
</evidence>
<dbReference type="InterPro" id="IPR056823">
    <property type="entry name" value="TEN-like_YD-shell"/>
</dbReference>
<sequence length="1559" mass="177795">MGDGQQRSMQCSPPCTGPARSQRLLAPVALASAPDGSLFVGDFNLVRRIAPDGSVDTVVELRCPTTCLACSAAQVAYRYHLAIGPTDGQLYVSDPERHQVFRARALAAVEDPRSNLEPIAGNGAKCLPGDKAFCGDGRPAREAKLAYPKGMAVSAQGEFYIADGTNIRYVDTAGIIHTLVGDHYHNSNWKPFPCSRTPPISQVHLRWPTELTINPLDGTLHILDDHLVLKITHDRRIKIVAGKPVQCSLPKSTDKSNKATEEFLESPQSIAFASNGDLYIAESDSQMINRIRVVFSNGKIARYVGADLKCSCMDASCRCIDEDHYLAVTSKLNTISSIAVTHDDVLHICDQGNLRIRSVKSLLPSANDFNEYEIHLPETQEIYIFNRHGHHIATKNILTGKTVYTFSYNVNTSFGKLSTVTDAAGNKLYILRDYNNQVNTIENTQGGKCRLEMSRMRMLQSFTTPDNFKTTFEYHGSNGLLRSKSAGTPGQSHLYSYDNYGRLVNAITPSGQELRLTYSLNSRAATVEVQRDGRPFVSFFIRGPEVASRIGNTEERVIVSNDGGLSVLGRDSSVRDLETVPSPVLEEPTLAEIFPVPARVRTSLSEEVVQRLEWRYYLRREGKGRARRITQVGRKLKVNGETLMAIDFDREGNSETVYDKNQIPLLSVHYNSLGQPVEMVPSQNLTPVRLEYDKFGRLSKWENGYLAERYFFDIQGRLAELRRSDNSGVMYKYEEGTMTLPTEIILPSGSRYLLQYDPSGSLQAIITPNGHKHEIATQTSLGFYKFLYISPGVKYPYVIHYNDQGQILAKYFPKNKGRVIYIYSDFGKLTNIFCGSERTDIHYYDRHLLVKYITKSVPGLDSRIDFRYHGSLLKEERHRFPSKSGLDALKYKYQYDGRLSLIDVEINGKATSDMKFKYNTDTGVMDQMQQFLFHRPKVNSIFIQDDMRQYSKTISIDSYGRIVVLAVTLWNKEIFSLSLNYDNRSRVKQTRMKIGRDGIAKITNYTYTLDGFLEELSGEEVWKYSYDINGNMKSIQANNNLISLRYDEGDRLIGYGDVELYLIDARGFVIQRGQEKFIFNAESNLIQAFEIHQYEINYFYDHLGRLIARKDHRGNITQFMYANPMNPFLLTHIHYPQDATLYCYFYDSNSHLMYIQQGTDKYYVATDHLGTPMAIFNSDGDVIKEMKYTPFGKMTQDTNPDFHLPIGFHGAIRDPITHLLHFKSRIYDPHSSQWLTPEWETLPNLLEKPYEIHSYRYHNNDPINIVEEKHRLTELKDWLAALGFDMNKIMILPKPKSAKLFEETLPVISGLSCLSKVIESGFLRYSTVPKTDIKVSDTFFRSISSRIANLPSVLGDGILLSRFDNKAVVNILGEASPILKDVITSVFNDTYMLDIHSSLHGRDSFYFVQEDKTRTQADWDQLQRLGNMFNITMHTVEPVDTQTSTGLMDLRMQSTNVILNIRYGTTLDEERLRLTRYWRQKAIEEAWLHELEQVQRGHRGIEWSKQEKDELLANGFVSKYRAVDIHDPEQYPLLADDPTNIRLSKEMSRKRRGKPKRPK</sequence>
<feature type="region of interest" description="Disordered" evidence="6">
    <location>
        <begin position="1535"/>
        <end position="1559"/>
    </location>
</feature>
<name>A0ABY6KSN0_9ARAC</name>
<feature type="domain" description="Teneurin NHL" evidence="8">
    <location>
        <begin position="1"/>
        <end position="359"/>
    </location>
</feature>
<evidence type="ECO:0000259" key="8">
    <source>
        <dbReference type="Pfam" id="PF25021"/>
    </source>
</evidence>
<accession>A0ABY6KSN0</accession>
<dbReference type="Pfam" id="PF15636">
    <property type="entry name" value="Tox-GHH"/>
    <property type="match status" value="1"/>
</dbReference>
<keyword evidence="2" id="KW-0472">Membrane</keyword>
<evidence type="ECO:0000256" key="5">
    <source>
        <dbReference type="ARBA" id="ARBA00023157"/>
    </source>
</evidence>
<evidence type="ECO:0000256" key="1">
    <source>
        <dbReference type="ARBA" id="ARBA00004236"/>
    </source>
</evidence>
<keyword evidence="5" id="KW-1015">Disulfide bond</keyword>
<dbReference type="InterPro" id="IPR011042">
    <property type="entry name" value="6-blade_b-propeller_TolB-like"/>
</dbReference>
<evidence type="ECO:0000313" key="11">
    <source>
        <dbReference type="Proteomes" id="UP001235939"/>
    </source>
</evidence>
<dbReference type="PANTHER" id="PTHR11219:SF72">
    <property type="entry name" value="TENEURIN-M"/>
    <property type="match status" value="1"/>
</dbReference>